<accession>A0A9Y1CVM5</accession>
<sequence length="145" mass="15530">MAKGTGFLMNYGYKFAIKKGTTAEMPIGAGVTGVDPDNNEETEDTYYYDGNGSATTDVTGFKMSYAFEGHRKYGDPAQDFIMGLANKTGPARKIDDFIVTEPNGDKWNGPATISDIKLPGGDANSKGEIEWTISYDGAPTFTAAV</sequence>
<name>A0A9Y1CVM5_9CAUD</name>
<gene>
    <name evidence="1" type="ORF">vBBceSLY1_00036</name>
</gene>
<evidence type="ECO:0000313" key="1">
    <source>
        <dbReference type="EMBL" id="USL89255.1"/>
    </source>
</evidence>
<dbReference type="NCBIfam" id="NF047353">
    <property type="entry name" value="tube_lmo2291"/>
    <property type="match status" value="1"/>
</dbReference>
<keyword evidence="2" id="KW-1185">Reference proteome</keyword>
<protein>
    <submittedName>
        <fullName evidence="1">Major capsid protein</fullName>
    </submittedName>
</protein>
<evidence type="ECO:0000313" key="2">
    <source>
        <dbReference type="Proteomes" id="UP001214971"/>
    </source>
</evidence>
<organism evidence="1 2">
    <name type="scientific">Bacillus phage vB_BceS_LY1</name>
    <dbReference type="NCBI Taxonomy" id="2950459"/>
    <lineage>
        <taxon>Viruses</taxon>
        <taxon>Duplodnaviria</taxon>
        <taxon>Heunggongvirae</taxon>
        <taxon>Uroviricota</taxon>
        <taxon>Caudoviricetes</taxon>
        <taxon>Gutmannvirinae</taxon>
        <taxon>Layangavirus</taxon>
        <taxon>Layangavirus LY1</taxon>
    </lineage>
</organism>
<dbReference type="Proteomes" id="UP001214971">
    <property type="component" value="Segment"/>
</dbReference>
<dbReference type="EMBL" id="ON366410">
    <property type="protein sequence ID" value="USL89255.1"/>
    <property type="molecule type" value="Genomic_DNA"/>
</dbReference>
<reference evidence="1" key="1">
    <citation type="submission" date="2022-04" db="EMBL/GenBank/DDBJ databases">
        <authorList>
            <person name="Yang M."/>
            <person name="Tan S."/>
        </authorList>
    </citation>
    <scope>NUCLEOTIDE SEQUENCE</scope>
</reference>
<proteinExistence type="predicted"/>